<proteinExistence type="predicted"/>
<gene>
    <name evidence="1" type="ORF">E5990_09310</name>
</gene>
<name>A0AC61S4F2_9BACT</name>
<protein>
    <submittedName>
        <fullName evidence="1">CvpA family protein</fullName>
    </submittedName>
</protein>
<sequence>MQTSTIDIIILVVLGAALIYGLIRGFIKQIASLGGIILGIVACRLFADNVGTLVQRLMPGTFSSADSARIVGCILLFLLVYFTVGAIASLTRKLTNALMLGWLDHLLGGIAALFKWALVLSIILNLWKAVSPDSPIFYQSKLMDGEMLPAIMNLAPWMLGFATEQLGATVNSIT</sequence>
<organism evidence="1 2">
    <name type="scientific">Muribaculum caecicola</name>
    <dbReference type="NCBI Taxonomy" id="3038144"/>
    <lineage>
        <taxon>Bacteria</taxon>
        <taxon>Pseudomonadati</taxon>
        <taxon>Bacteroidota</taxon>
        <taxon>Bacteroidia</taxon>
        <taxon>Bacteroidales</taxon>
        <taxon>Muribaculaceae</taxon>
        <taxon>Muribaculum</taxon>
    </lineage>
</organism>
<reference evidence="1" key="1">
    <citation type="submission" date="2019-04" db="EMBL/GenBank/DDBJ databases">
        <title>Microbes associate with the intestines of laboratory mice.</title>
        <authorList>
            <person name="Navarre W."/>
            <person name="Wong E."/>
            <person name="Huang K.C."/>
            <person name="Tropini C."/>
            <person name="Ng K."/>
            <person name="Yu B."/>
        </authorList>
    </citation>
    <scope>NUCLEOTIDE SEQUENCE</scope>
    <source>
        <strain evidence="1">NM86_A22</strain>
    </source>
</reference>
<accession>A0AC61S4F2</accession>
<evidence type="ECO:0000313" key="2">
    <source>
        <dbReference type="Proteomes" id="UP000305401"/>
    </source>
</evidence>
<dbReference type="EMBL" id="SSTG01000143">
    <property type="protein sequence ID" value="THG45117.1"/>
    <property type="molecule type" value="Genomic_DNA"/>
</dbReference>
<keyword evidence="2" id="KW-1185">Reference proteome</keyword>
<dbReference type="Proteomes" id="UP000305401">
    <property type="component" value="Unassembled WGS sequence"/>
</dbReference>
<evidence type="ECO:0000313" key="1">
    <source>
        <dbReference type="EMBL" id="THG45117.1"/>
    </source>
</evidence>
<comment type="caution">
    <text evidence="1">The sequence shown here is derived from an EMBL/GenBank/DDBJ whole genome shotgun (WGS) entry which is preliminary data.</text>
</comment>